<reference evidence="1" key="1">
    <citation type="journal article" date="2020" name="Nature">
        <title>Giant virus diversity and host interactions through global metagenomics.</title>
        <authorList>
            <person name="Schulz F."/>
            <person name="Roux S."/>
            <person name="Paez-Espino D."/>
            <person name="Jungbluth S."/>
            <person name="Walsh D.A."/>
            <person name="Denef V.J."/>
            <person name="McMahon K.D."/>
            <person name="Konstantinidis K.T."/>
            <person name="Eloe-Fadrosh E.A."/>
            <person name="Kyrpides N.C."/>
            <person name="Woyke T."/>
        </authorList>
    </citation>
    <scope>NUCLEOTIDE SEQUENCE</scope>
    <source>
        <strain evidence="1">GVMAG-M-3300023174-129</strain>
    </source>
</reference>
<sequence length="91" mass="10637">MSDSCAFPIFTTTGFLTLNQSQKLIYQQAWNDYNRIQSYNSNVSSLRVLSNANNLTYYTFVSYAEKDSFRQGQFLHQQVYPTSNWNKVVEN</sequence>
<organism evidence="1">
    <name type="scientific">viral metagenome</name>
    <dbReference type="NCBI Taxonomy" id="1070528"/>
    <lineage>
        <taxon>unclassified sequences</taxon>
        <taxon>metagenomes</taxon>
        <taxon>organismal metagenomes</taxon>
    </lineage>
</organism>
<protein>
    <submittedName>
        <fullName evidence="1">Uncharacterized protein</fullName>
    </submittedName>
</protein>
<evidence type="ECO:0000313" key="1">
    <source>
        <dbReference type="EMBL" id="QHT12421.1"/>
    </source>
</evidence>
<dbReference type="EMBL" id="MN739545">
    <property type="protein sequence ID" value="QHT12421.1"/>
    <property type="molecule type" value="Genomic_DNA"/>
</dbReference>
<name>A0A6C0D7B3_9ZZZZ</name>
<dbReference type="AlphaFoldDB" id="A0A6C0D7B3"/>
<proteinExistence type="predicted"/>
<accession>A0A6C0D7B3</accession>